<dbReference type="SUPFAM" id="SSF111331">
    <property type="entry name" value="NAD kinase/diacylglycerol kinase-like"/>
    <property type="match status" value="1"/>
</dbReference>
<dbReference type="InterPro" id="IPR016064">
    <property type="entry name" value="NAD/diacylglycerol_kinase_sf"/>
</dbReference>
<evidence type="ECO:0000313" key="5">
    <source>
        <dbReference type="Proteomes" id="UP001143463"/>
    </source>
</evidence>
<dbReference type="PANTHER" id="PTHR12358">
    <property type="entry name" value="SPHINGOSINE KINASE"/>
    <property type="match status" value="1"/>
</dbReference>
<dbReference type="GO" id="GO:0016301">
    <property type="term" value="F:kinase activity"/>
    <property type="evidence" value="ECO:0007669"/>
    <property type="project" value="InterPro"/>
</dbReference>
<sequence length="294" mass="31728">MRGVARAYDRVVIVFNPNSTGDAQERAEELKSGLAERAAELPVELRPTEYAGHAREIAREEAGSGAPLVVSVSGDGGYNEVVDGLMKAGESRAVAAVLAAGNANDHRRVVGRRPLLDAIVEGRTERLDLLRLSVDDEEPRHAHSYIGLGITPVVALELERGGKGSIKEILTTVRAFSRFRPFTIEVDDGRRQDFDSLVFANIAEMAKYATLSEDSRPDDGVFEVVLLPHSSKLRVLATAVKAAVRGLGPQPSVREYAFRTVDPMPLQVDGEVLDLDAGARVRVDIVAAALATVR</sequence>
<dbReference type="Gene3D" id="3.40.50.10330">
    <property type="entry name" value="Probable inorganic polyphosphate/atp-NAD kinase, domain 1"/>
    <property type="match status" value="1"/>
</dbReference>
<proteinExistence type="inferred from homology"/>
<feature type="domain" description="DAGKc" evidence="3">
    <location>
        <begin position="6"/>
        <end position="136"/>
    </location>
</feature>
<dbReference type="InterPro" id="IPR050187">
    <property type="entry name" value="Lipid_Phosphate_FormReg"/>
</dbReference>
<evidence type="ECO:0000259" key="3">
    <source>
        <dbReference type="PROSITE" id="PS50146"/>
    </source>
</evidence>
<dbReference type="InterPro" id="IPR017438">
    <property type="entry name" value="ATP-NAD_kinase_N"/>
</dbReference>
<dbReference type="Pfam" id="PF00781">
    <property type="entry name" value="DAGK_cat"/>
    <property type="match status" value="1"/>
</dbReference>
<dbReference type="PROSITE" id="PS50146">
    <property type="entry name" value="DAGK"/>
    <property type="match status" value="1"/>
</dbReference>
<comment type="similarity">
    <text evidence="2">Belongs to the diacylglycerol/lipid kinase family.</text>
</comment>
<protein>
    <recommendedName>
        <fullName evidence="3">DAGKc domain-containing protein</fullName>
    </recommendedName>
</protein>
<dbReference type="Proteomes" id="UP001143463">
    <property type="component" value="Unassembled WGS sequence"/>
</dbReference>
<dbReference type="AlphaFoldDB" id="A0A9W6P1T9"/>
<comment type="caution">
    <text evidence="4">The sequence shown here is derived from an EMBL/GenBank/DDBJ whole genome shotgun (WGS) entry which is preliminary data.</text>
</comment>
<dbReference type="PANTHER" id="PTHR12358:SF54">
    <property type="entry name" value="SPHINGOSINE KINASE RELATED PROTEIN"/>
    <property type="match status" value="1"/>
</dbReference>
<reference evidence="4" key="2">
    <citation type="submission" date="2023-01" db="EMBL/GenBank/DDBJ databases">
        <authorList>
            <person name="Sun Q."/>
            <person name="Evtushenko L."/>
        </authorList>
    </citation>
    <scope>NUCLEOTIDE SEQUENCE</scope>
    <source>
        <strain evidence="4">VKM Ac-1069</strain>
    </source>
</reference>
<comment type="cofactor">
    <cofactor evidence="1">
        <name>Mg(2+)</name>
        <dbReference type="ChEBI" id="CHEBI:18420"/>
    </cofactor>
</comment>
<dbReference type="EMBL" id="BSFQ01000080">
    <property type="protein sequence ID" value="GLL16241.1"/>
    <property type="molecule type" value="Genomic_DNA"/>
</dbReference>
<reference evidence="4" key="1">
    <citation type="journal article" date="2014" name="Int. J. Syst. Evol. Microbiol.">
        <title>Complete genome sequence of Corynebacterium casei LMG S-19264T (=DSM 44701T), isolated from a smear-ripened cheese.</title>
        <authorList>
            <consortium name="US DOE Joint Genome Institute (JGI-PGF)"/>
            <person name="Walter F."/>
            <person name="Albersmeier A."/>
            <person name="Kalinowski J."/>
            <person name="Ruckert C."/>
        </authorList>
    </citation>
    <scope>NUCLEOTIDE SEQUENCE</scope>
    <source>
        <strain evidence="4">VKM Ac-1069</strain>
    </source>
</reference>
<dbReference type="Gene3D" id="2.60.200.40">
    <property type="match status" value="1"/>
</dbReference>
<dbReference type="InterPro" id="IPR001206">
    <property type="entry name" value="Diacylglycerol_kinase_cat_dom"/>
</dbReference>
<accession>A0A9W6P1T9</accession>
<gene>
    <name evidence="4" type="ORF">GCM10017577_74010</name>
</gene>
<organism evidence="4 5">
    <name type="scientific">Pseudonocardia halophobica</name>
    <dbReference type="NCBI Taxonomy" id="29401"/>
    <lineage>
        <taxon>Bacteria</taxon>
        <taxon>Bacillati</taxon>
        <taxon>Actinomycetota</taxon>
        <taxon>Actinomycetes</taxon>
        <taxon>Pseudonocardiales</taxon>
        <taxon>Pseudonocardiaceae</taxon>
        <taxon>Pseudonocardia</taxon>
    </lineage>
</organism>
<evidence type="ECO:0000313" key="4">
    <source>
        <dbReference type="EMBL" id="GLL16241.1"/>
    </source>
</evidence>
<keyword evidence="5" id="KW-1185">Reference proteome</keyword>
<evidence type="ECO:0000256" key="2">
    <source>
        <dbReference type="ARBA" id="ARBA00005983"/>
    </source>
</evidence>
<evidence type="ECO:0000256" key="1">
    <source>
        <dbReference type="ARBA" id="ARBA00001946"/>
    </source>
</evidence>
<name>A0A9W6P1T9_9PSEU</name>